<dbReference type="EC" id="2.1.1.63" evidence="3"/>
<dbReference type="InterPro" id="IPR014048">
    <property type="entry name" value="MethylDNA_cys_MeTrfase_DNA-bd"/>
</dbReference>
<dbReference type="NCBIfam" id="TIGR00589">
    <property type="entry name" value="ogt"/>
    <property type="match status" value="1"/>
</dbReference>
<dbReference type="AlphaFoldDB" id="A0A3P3VYK7"/>
<dbReference type="CDD" id="cd06445">
    <property type="entry name" value="ATase"/>
    <property type="match status" value="1"/>
</dbReference>
<comment type="similarity">
    <text evidence="2">Belongs to the MGMT family.</text>
</comment>
<dbReference type="InterPro" id="IPR036217">
    <property type="entry name" value="MethylDNA_cys_MeTrfase_DNAb"/>
</dbReference>
<name>A0A3P3VYK7_9MICO</name>
<dbReference type="PANTHER" id="PTHR10815:SF13">
    <property type="entry name" value="METHYLATED-DNA--PROTEIN-CYSTEINE METHYLTRANSFERASE"/>
    <property type="match status" value="1"/>
</dbReference>
<dbReference type="GO" id="GO:0003908">
    <property type="term" value="F:methylated-DNA-[protein]-cysteine S-methyltransferase activity"/>
    <property type="evidence" value="ECO:0007669"/>
    <property type="project" value="UniProtKB-EC"/>
</dbReference>
<evidence type="ECO:0000256" key="2">
    <source>
        <dbReference type="ARBA" id="ARBA00008711"/>
    </source>
</evidence>
<dbReference type="InterPro" id="IPR001497">
    <property type="entry name" value="MethylDNA_cys_MeTrfase_AS"/>
</dbReference>
<keyword evidence="11" id="KW-1185">Reference proteome</keyword>
<dbReference type="PROSITE" id="PS00374">
    <property type="entry name" value="MGMT"/>
    <property type="match status" value="1"/>
</dbReference>
<evidence type="ECO:0000256" key="7">
    <source>
        <dbReference type="ARBA" id="ARBA00023204"/>
    </source>
</evidence>
<dbReference type="PANTHER" id="PTHR10815">
    <property type="entry name" value="METHYLATED-DNA--PROTEIN-CYSTEINE METHYLTRANSFERASE"/>
    <property type="match status" value="1"/>
</dbReference>
<evidence type="ECO:0000256" key="1">
    <source>
        <dbReference type="ARBA" id="ARBA00001286"/>
    </source>
</evidence>
<organism evidence="10 11">
    <name type="scientific">Gulosibacter macacae</name>
    <dbReference type="NCBI Taxonomy" id="2488791"/>
    <lineage>
        <taxon>Bacteria</taxon>
        <taxon>Bacillati</taxon>
        <taxon>Actinomycetota</taxon>
        <taxon>Actinomycetes</taxon>
        <taxon>Micrococcales</taxon>
        <taxon>Microbacteriaceae</taxon>
        <taxon>Gulosibacter</taxon>
    </lineage>
</organism>
<comment type="catalytic activity">
    <reaction evidence="1">
        <text>a 4-O-methyl-thymidine in DNA + L-cysteinyl-[protein] = a thymidine in DNA + S-methyl-L-cysteinyl-[protein]</text>
        <dbReference type="Rhea" id="RHEA:53428"/>
        <dbReference type="Rhea" id="RHEA-COMP:10131"/>
        <dbReference type="Rhea" id="RHEA-COMP:10132"/>
        <dbReference type="Rhea" id="RHEA-COMP:13555"/>
        <dbReference type="Rhea" id="RHEA-COMP:13556"/>
        <dbReference type="ChEBI" id="CHEBI:29950"/>
        <dbReference type="ChEBI" id="CHEBI:82612"/>
        <dbReference type="ChEBI" id="CHEBI:137386"/>
        <dbReference type="ChEBI" id="CHEBI:137387"/>
        <dbReference type="EC" id="2.1.1.63"/>
    </reaction>
</comment>
<reference evidence="10 11" key="1">
    <citation type="submission" date="2018-11" db="EMBL/GenBank/DDBJ databases">
        <title>YIM 102482-1 draft genome.</title>
        <authorList>
            <person name="Li G."/>
            <person name="Jiang Y."/>
        </authorList>
    </citation>
    <scope>NUCLEOTIDE SEQUENCE [LARGE SCALE GENOMIC DNA]</scope>
    <source>
        <strain evidence="10 11">YIM 102482-1</strain>
    </source>
</reference>
<sequence>MTGWRLVETRFGPIGLEATAAGLRQVWLPPTIPPDFATMPGEDADEAVLDTVETQLLEYCAGERREFDVPLDWSLVPCGFTGEALRGIAEIGFAEVESYGEIAARVGHPRAARAVGTACSKNPLPLVVPCHRVVRAGSMGSYGGGEAMKQALLEHEFAGAGIEIWPEWWRS</sequence>
<dbReference type="GO" id="GO:0006281">
    <property type="term" value="P:DNA repair"/>
    <property type="evidence" value="ECO:0007669"/>
    <property type="project" value="UniProtKB-KW"/>
</dbReference>
<dbReference type="Pfam" id="PF01035">
    <property type="entry name" value="DNA_binding_1"/>
    <property type="match status" value="1"/>
</dbReference>
<comment type="catalytic activity">
    <reaction evidence="8">
        <text>a 6-O-methyl-2'-deoxyguanosine in DNA + L-cysteinyl-[protein] = S-methyl-L-cysteinyl-[protein] + a 2'-deoxyguanosine in DNA</text>
        <dbReference type="Rhea" id="RHEA:24000"/>
        <dbReference type="Rhea" id="RHEA-COMP:10131"/>
        <dbReference type="Rhea" id="RHEA-COMP:10132"/>
        <dbReference type="Rhea" id="RHEA-COMP:11367"/>
        <dbReference type="Rhea" id="RHEA-COMP:11368"/>
        <dbReference type="ChEBI" id="CHEBI:29950"/>
        <dbReference type="ChEBI" id="CHEBI:82612"/>
        <dbReference type="ChEBI" id="CHEBI:85445"/>
        <dbReference type="ChEBI" id="CHEBI:85448"/>
        <dbReference type="EC" id="2.1.1.63"/>
    </reaction>
</comment>
<keyword evidence="6" id="KW-0227">DNA damage</keyword>
<evidence type="ECO:0000256" key="5">
    <source>
        <dbReference type="ARBA" id="ARBA00022679"/>
    </source>
</evidence>
<dbReference type="FunFam" id="1.10.10.10:FF:000214">
    <property type="entry name" value="Methylated-DNA--protein-cysteine methyltransferase"/>
    <property type="match status" value="1"/>
</dbReference>
<dbReference type="SUPFAM" id="SSF46767">
    <property type="entry name" value="Methylated DNA-protein cysteine methyltransferase, C-terminal domain"/>
    <property type="match status" value="1"/>
</dbReference>
<gene>
    <name evidence="10" type="ORF">EG850_03290</name>
</gene>
<dbReference type="Gene3D" id="3.30.160.70">
    <property type="entry name" value="Methylated DNA-protein cysteine methyltransferase domain"/>
    <property type="match status" value="1"/>
</dbReference>
<keyword evidence="5 10" id="KW-0808">Transferase</keyword>
<dbReference type="RefSeq" id="WP_124969901.1">
    <property type="nucleotide sequence ID" value="NZ_RQVS01000003.1"/>
</dbReference>
<evidence type="ECO:0000256" key="4">
    <source>
        <dbReference type="ARBA" id="ARBA00022603"/>
    </source>
</evidence>
<comment type="caution">
    <text evidence="10">The sequence shown here is derived from an EMBL/GenBank/DDBJ whole genome shotgun (WGS) entry which is preliminary data.</text>
</comment>
<evidence type="ECO:0000256" key="8">
    <source>
        <dbReference type="ARBA" id="ARBA00049348"/>
    </source>
</evidence>
<dbReference type="Proteomes" id="UP000274391">
    <property type="component" value="Unassembled WGS sequence"/>
</dbReference>
<evidence type="ECO:0000313" key="11">
    <source>
        <dbReference type="Proteomes" id="UP000274391"/>
    </source>
</evidence>
<accession>A0A3P3VYK7</accession>
<dbReference type="SUPFAM" id="SSF53155">
    <property type="entry name" value="Methylated DNA-protein cysteine methyltransferase domain"/>
    <property type="match status" value="1"/>
</dbReference>
<keyword evidence="7" id="KW-0234">DNA repair</keyword>
<dbReference type="GO" id="GO:0032259">
    <property type="term" value="P:methylation"/>
    <property type="evidence" value="ECO:0007669"/>
    <property type="project" value="UniProtKB-KW"/>
</dbReference>
<keyword evidence="4 10" id="KW-0489">Methyltransferase</keyword>
<dbReference type="EMBL" id="RQVS01000003">
    <property type="protein sequence ID" value="RRJ87892.1"/>
    <property type="molecule type" value="Genomic_DNA"/>
</dbReference>
<proteinExistence type="inferred from homology"/>
<evidence type="ECO:0000256" key="6">
    <source>
        <dbReference type="ARBA" id="ARBA00022763"/>
    </source>
</evidence>
<protein>
    <recommendedName>
        <fullName evidence="3">methylated-DNA--[protein]-cysteine S-methyltransferase</fullName>
        <ecNumber evidence="3">2.1.1.63</ecNumber>
    </recommendedName>
</protein>
<feature type="domain" description="Methylated-DNA-[protein]-cysteine S-methyltransferase DNA binding" evidence="9">
    <location>
        <begin position="83"/>
        <end position="156"/>
    </location>
</feature>
<evidence type="ECO:0000259" key="9">
    <source>
        <dbReference type="Pfam" id="PF01035"/>
    </source>
</evidence>
<evidence type="ECO:0000313" key="10">
    <source>
        <dbReference type="EMBL" id="RRJ87892.1"/>
    </source>
</evidence>
<dbReference type="Gene3D" id="1.10.10.10">
    <property type="entry name" value="Winged helix-like DNA-binding domain superfamily/Winged helix DNA-binding domain"/>
    <property type="match status" value="1"/>
</dbReference>
<evidence type="ECO:0000256" key="3">
    <source>
        <dbReference type="ARBA" id="ARBA00011918"/>
    </source>
</evidence>
<dbReference type="OrthoDB" id="9802228at2"/>
<dbReference type="InterPro" id="IPR036631">
    <property type="entry name" value="MGMT_N_sf"/>
</dbReference>
<dbReference type="InterPro" id="IPR036388">
    <property type="entry name" value="WH-like_DNA-bd_sf"/>
</dbReference>